<name>A0ABV9W906_9ACTN</name>
<keyword evidence="1" id="KW-0732">Signal</keyword>
<evidence type="ECO:0000313" key="2">
    <source>
        <dbReference type="EMBL" id="MFC5004732.1"/>
    </source>
</evidence>
<organism evidence="2 3">
    <name type="scientific">Dactylosporangium cerinum</name>
    <dbReference type="NCBI Taxonomy" id="1434730"/>
    <lineage>
        <taxon>Bacteria</taxon>
        <taxon>Bacillati</taxon>
        <taxon>Actinomycetota</taxon>
        <taxon>Actinomycetes</taxon>
        <taxon>Micromonosporales</taxon>
        <taxon>Micromonosporaceae</taxon>
        <taxon>Dactylosporangium</taxon>
    </lineage>
</organism>
<feature type="signal peptide" evidence="1">
    <location>
        <begin position="1"/>
        <end position="22"/>
    </location>
</feature>
<sequence length="167" mass="17995">MRRLIIMALLATFAFVVTPAQAAMAACPEVGDVYYSFSNVTTSRLLSNLRSDYLKGPGTITYTKTTTGTVSGSVTGTASAEAGVIFAKASVSIGITVGYSWAKTDTWSYAKPVPSGKTARLVMWHESRKMTVTKKQIVAPCNVKTVWTRAAQAPIMANINVWDLQYA</sequence>
<protein>
    <submittedName>
        <fullName evidence="2">Uncharacterized protein</fullName>
    </submittedName>
</protein>
<accession>A0ABV9W906</accession>
<feature type="chain" id="PRO_5045496073" evidence="1">
    <location>
        <begin position="23"/>
        <end position="167"/>
    </location>
</feature>
<keyword evidence="3" id="KW-1185">Reference proteome</keyword>
<proteinExistence type="predicted"/>
<dbReference type="SUPFAM" id="SSF56973">
    <property type="entry name" value="Aerolisin/ETX pore-forming domain"/>
    <property type="match status" value="1"/>
</dbReference>
<comment type="caution">
    <text evidence="2">The sequence shown here is derived from an EMBL/GenBank/DDBJ whole genome shotgun (WGS) entry which is preliminary data.</text>
</comment>
<evidence type="ECO:0000256" key="1">
    <source>
        <dbReference type="SAM" id="SignalP"/>
    </source>
</evidence>
<evidence type="ECO:0000313" key="3">
    <source>
        <dbReference type="Proteomes" id="UP001595912"/>
    </source>
</evidence>
<dbReference type="RefSeq" id="WP_380124893.1">
    <property type="nucleotide sequence ID" value="NZ_JBHSIU010000066.1"/>
</dbReference>
<dbReference type="PROSITE" id="PS51257">
    <property type="entry name" value="PROKAR_LIPOPROTEIN"/>
    <property type="match status" value="1"/>
</dbReference>
<dbReference type="EMBL" id="JBHSIU010000066">
    <property type="protein sequence ID" value="MFC5004732.1"/>
    <property type="molecule type" value="Genomic_DNA"/>
</dbReference>
<gene>
    <name evidence="2" type="ORF">ACFPIJ_43765</name>
</gene>
<dbReference type="Proteomes" id="UP001595912">
    <property type="component" value="Unassembled WGS sequence"/>
</dbReference>
<reference evidence="3" key="1">
    <citation type="journal article" date="2019" name="Int. J. Syst. Evol. Microbiol.">
        <title>The Global Catalogue of Microorganisms (GCM) 10K type strain sequencing project: providing services to taxonomists for standard genome sequencing and annotation.</title>
        <authorList>
            <consortium name="The Broad Institute Genomics Platform"/>
            <consortium name="The Broad Institute Genome Sequencing Center for Infectious Disease"/>
            <person name="Wu L."/>
            <person name="Ma J."/>
        </authorList>
    </citation>
    <scope>NUCLEOTIDE SEQUENCE [LARGE SCALE GENOMIC DNA]</scope>
    <source>
        <strain evidence="3">CGMCC 4.7152</strain>
    </source>
</reference>